<dbReference type="AlphaFoldDB" id="A0A081PLI9"/>
<comment type="caution">
    <text evidence="1">The sequence shown here is derived from an EMBL/GenBank/DDBJ whole genome shotgun (WGS) entry which is preliminary data.</text>
</comment>
<evidence type="ECO:0000313" key="2">
    <source>
        <dbReference type="Proteomes" id="UP000028007"/>
    </source>
</evidence>
<protein>
    <submittedName>
        <fullName evidence="1">Uncharacterized protein</fullName>
    </submittedName>
</protein>
<dbReference type="Proteomes" id="UP000028007">
    <property type="component" value="Unassembled WGS sequence"/>
</dbReference>
<sequence>MRKQFMETGGFIHHKEKSTMKKLAPISGLLFALIFIQACSSPDSNQKKITDTAWTTTCYQAIDGQDTATLQLKTFEKKAEGDLHFKYKGKDDQHGTIAGKFSGDTLLVNFYLRNGQSKETFTNPLALLKQDSVLKLGIGEMETMMGRTYFRPDVPINYDRGRFIFEPVPCKTE</sequence>
<reference evidence="1 2" key="1">
    <citation type="journal article" date="1992" name="Int. J. Syst. Bacteriol.">
        <title>Sphingobacterium antarcticus sp. nov. a Psychrotrophic Bacterium from the Soils of Schirmacher Oasis, Antarctica.</title>
        <authorList>
            <person name="Shivaji S."/>
            <person name="Ray M.K."/>
            <person name="Rao N.S."/>
            <person name="Saiserr L."/>
            <person name="Jagannadham M.V."/>
            <person name="Kumar G.S."/>
            <person name="Reddy G."/>
            <person name="Bhargava P.M."/>
        </authorList>
    </citation>
    <scope>NUCLEOTIDE SEQUENCE [LARGE SCALE GENOMIC DNA]</scope>
    <source>
        <strain evidence="1 2">4BY</strain>
    </source>
</reference>
<organism evidence="1 2">
    <name type="scientific">Pedobacter antarcticus 4BY</name>
    <dbReference type="NCBI Taxonomy" id="1358423"/>
    <lineage>
        <taxon>Bacteria</taxon>
        <taxon>Pseudomonadati</taxon>
        <taxon>Bacteroidota</taxon>
        <taxon>Sphingobacteriia</taxon>
        <taxon>Sphingobacteriales</taxon>
        <taxon>Sphingobacteriaceae</taxon>
        <taxon>Pedobacter</taxon>
    </lineage>
</organism>
<accession>A0A081PLI9</accession>
<keyword evidence="2" id="KW-1185">Reference proteome</keyword>
<evidence type="ECO:0000313" key="1">
    <source>
        <dbReference type="EMBL" id="KEQ31562.1"/>
    </source>
</evidence>
<gene>
    <name evidence="1" type="ORF">N180_11200</name>
</gene>
<name>A0A081PLI9_9SPHI</name>
<dbReference type="EMBL" id="JNFF01000013">
    <property type="protein sequence ID" value="KEQ31562.1"/>
    <property type="molecule type" value="Genomic_DNA"/>
</dbReference>
<proteinExistence type="predicted"/>